<evidence type="ECO:0000313" key="5">
    <source>
        <dbReference type="Proteomes" id="UP001472677"/>
    </source>
</evidence>
<dbReference type="Proteomes" id="UP001472677">
    <property type="component" value="Unassembled WGS sequence"/>
</dbReference>
<dbReference type="SUPFAM" id="SSF52540">
    <property type="entry name" value="P-loop containing nucleoside triphosphate hydrolases"/>
    <property type="match status" value="1"/>
</dbReference>
<dbReference type="PANTHER" id="PTHR47157:SF1">
    <property type="entry name" value="CHROMODOMAIN-HELICASE-DNA-BINDING PROTEIN 1-LIKE"/>
    <property type="match status" value="1"/>
</dbReference>
<dbReference type="InterPro" id="IPR000330">
    <property type="entry name" value="SNF2_N"/>
</dbReference>
<keyword evidence="2" id="KW-0067">ATP-binding</keyword>
<gene>
    <name evidence="4" type="ORF">V6N12_049883</name>
</gene>
<dbReference type="Gene3D" id="3.40.50.10810">
    <property type="entry name" value="Tandem AAA-ATPase domain"/>
    <property type="match status" value="1"/>
</dbReference>
<evidence type="ECO:0000259" key="3">
    <source>
        <dbReference type="Pfam" id="PF00176"/>
    </source>
</evidence>
<reference evidence="4 5" key="1">
    <citation type="journal article" date="2024" name="G3 (Bethesda)">
        <title>Genome assembly of Hibiscus sabdariffa L. provides insights into metabolisms of medicinal natural products.</title>
        <authorList>
            <person name="Kim T."/>
        </authorList>
    </citation>
    <scope>NUCLEOTIDE SEQUENCE [LARGE SCALE GENOMIC DNA]</scope>
    <source>
        <strain evidence="4">TK-2024</strain>
        <tissue evidence="4">Old leaves</tissue>
    </source>
</reference>
<organism evidence="4 5">
    <name type="scientific">Hibiscus sabdariffa</name>
    <name type="common">roselle</name>
    <dbReference type="NCBI Taxonomy" id="183260"/>
    <lineage>
        <taxon>Eukaryota</taxon>
        <taxon>Viridiplantae</taxon>
        <taxon>Streptophyta</taxon>
        <taxon>Embryophyta</taxon>
        <taxon>Tracheophyta</taxon>
        <taxon>Spermatophyta</taxon>
        <taxon>Magnoliopsida</taxon>
        <taxon>eudicotyledons</taxon>
        <taxon>Gunneridae</taxon>
        <taxon>Pentapetalae</taxon>
        <taxon>rosids</taxon>
        <taxon>malvids</taxon>
        <taxon>Malvales</taxon>
        <taxon>Malvaceae</taxon>
        <taxon>Malvoideae</taxon>
        <taxon>Hibiscus</taxon>
    </lineage>
</organism>
<evidence type="ECO:0000256" key="2">
    <source>
        <dbReference type="ARBA" id="ARBA00022840"/>
    </source>
</evidence>
<name>A0ABR2GAU0_9ROSI</name>
<dbReference type="PANTHER" id="PTHR47157">
    <property type="entry name" value="CHROMODOMAIN-HELICASE-DNA-BINDING PROTEIN 1-LIKE"/>
    <property type="match status" value="1"/>
</dbReference>
<sequence length="162" mass="18644">MQATAVLSENDATFHCIGTHPIHRTHDFRMLHMIHVNLRQEFIEDLGVGCWQLVAPSKLPLTSDVVLCPLSVTDGWVSEIVKFTHKLEVLRYVGEKEHRRSLRKTIYEHVKDKSLNNALSLPFDVLLTIYDIALMDQDFLSQIPWHYAVIDEAQRLKNPSSV</sequence>
<evidence type="ECO:0000256" key="1">
    <source>
        <dbReference type="ARBA" id="ARBA00022741"/>
    </source>
</evidence>
<protein>
    <recommendedName>
        <fullName evidence="3">SNF2 N-terminal domain-containing protein</fullName>
    </recommendedName>
</protein>
<feature type="domain" description="SNF2 N-terminal" evidence="3">
    <location>
        <begin position="64"/>
        <end position="161"/>
    </location>
</feature>
<accession>A0ABR2GAU0</accession>
<dbReference type="EMBL" id="JBBPBM010000001">
    <property type="protein sequence ID" value="KAK8600023.1"/>
    <property type="molecule type" value="Genomic_DNA"/>
</dbReference>
<dbReference type="InterPro" id="IPR031053">
    <property type="entry name" value="ALC1"/>
</dbReference>
<dbReference type="InterPro" id="IPR027417">
    <property type="entry name" value="P-loop_NTPase"/>
</dbReference>
<keyword evidence="5" id="KW-1185">Reference proteome</keyword>
<comment type="caution">
    <text evidence="4">The sequence shown here is derived from an EMBL/GenBank/DDBJ whole genome shotgun (WGS) entry which is preliminary data.</text>
</comment>
<evidence type="ECO:0000313" key="4">
    <source>
        <dbReference type="EMBL" id="KAK8600023.1"/>
    </source>
</evidence>
<keyword evidence="1" id="KW-0547">Nucleotide-binding</keyword>
<dbReference type="Pfam" id="PF00176">
    <property type="entry name" value="SNF2-rel_dom"/>
    <property type="match status" value="1"/>
</dbReference>
<proteinExistence type="predicted"/>
<dbReference type="InterPro" id="IPR038718">
    <property type="entry name" value="SNF2-like_sf"/>
</dbReference>